<dbReference type="PANTHER" id="PTHR19143:SF458">
    <property type="entry name" value="FIBRINOGEN C-TERMINAL DOMAIN-CONTAINING PROTEIN-RELATED"/>
    <property type="match status" value="1"/>
</dbReference>
<dbReference type="GO" id="GO:0005615">
    <property type="term" value="C:extracellular space"/>
    <property type="evidence" value="ECO:0007669"/>
    <property type="project" value="TreeGrafter"/>
</dbReference>
<accession>B9TXP0</accession>
<sequence length="251" mass="28734">MVQVVFALLLLVSRAVAVVVQDDQKFTCIPRDCEDVRDAGNTESGVYTIYINRKNAVRVWCDMETDGGGWTVFQTRVNGSTDFYREWDDYSLGFGNLNHEFWLGNQYLRHLTSSDWYSLRIYVEDFENETRFANYNVFTVANAEDGYRLFVTGYTGDAGDALLVGSGNRFSAKDKDLDTWAQNCAEKFHGAWWYKDCHRSNLNGKYLSGPTTTYANGVVWYDFKGHHYSLKSSKMMIRRGWGLLQGATVNP</sequence>
<dbReference type="InterPro" id="IPR014716">
    <property type="entry name" value="Fibrinogen_a/b/g_C_1"/>
</dbReference>
<dbReference type="SUPFAM" id="SSF56496">
    <property type="entry name" value="Fibrinogen C-terminal domain-like"/>
    <property type="match status" value="1"/>
</dbReference>
<protein>
    <submittedName>
        <fullName evidence="4">Fibrinogen-related protein</fullName>
    </submittedName>
</protein>
<dbReference type="Gene3D" id="3.90.215.10">
    <property type="entry name" value="Gamma Fibrinogen, chain A, domain 1"/>
    <property type="match status" value="1"/>
</dbReference>
<evidence type="ECO:0000313" key="4">
    <source>
        <dbReference type="EMBL" id="ACB29735.1"/>
    </source>
</evidence>
<dbReference type="CDD" id="cd00087">
    <property type="entry name" value="FReD"/>
    <property type="match status" value="1"/>
</dbReference>
<keyword evidence="2" id="KW-0732">Signal</keyword>
<dbReference type="Pfam" id="PF00147">
    <property type="entry name" value="Fibrinogen_C"/>
    <property type="match status" value="1"/>
</dbReference>
<dbReference type="PANTHER" id="PTHR19143">
    <property type="entry name" value="FIBRINOGEN/TENASCIN/ANGIOPOEITIN"/>
    <property type="match status" value="1"/>
</dbReference>
<dbReference type="PROSITE" id="PS51406">
    <property type="entry name" value="FIBRINOGEN_C_2"/>
    <property type="match status" value="1"/>
</dbReference>
<dbReference type="InterPro" id="IPR020837">
    <property type="entry name" value="Fibrinogen_CS"/>
</dbReference>
<dbReference type="SMART" id="SM00186">
    <property type="entry name" value="FBG"/>
    <property type="match status" value="1"/>
</dbReference>
<dbReference type="InterPro" id="IPR036056">
    <property type="entry name" value="Fibrinogen-like_C"/>
</dbReference>
<dbReference type="InterPro" id="IPR002181">
    <property type="entry name" value="Fibrinogen_a/b/g_C_dom"/>
</dbReference>
<dbReference type="AlphaFoldDB" id="B9TXP0"/>
<feature type="domain" description="Fibrinogen C-terminal" evidence="3">
    <location>
        <begin position="24"/>
        <end position="241"/>
    </location>
</feature>
<dbReference type="FunFam" id="3.90.215.10:FF:000001">
    <property type="entry name" value="Tenascin isoform 1"/>
    <property type="match status" value="1"/>
</dbReference>
<feature type="signal peptide" evidence="2">
    <location>
        <begin position="1"/>
        <end position="17"/>
    </location>
</feature>
<organism evidence="4">
    <name type="scientific">Argopecten irradians</name>
    <name type="common">Bay scallop</name>
    <name type="synonym">Aequipecten irradians</name>
    <dbReference type="NCBI Taxonomy" id="31199"/>
    <lineage>
        <taxon>Eukaryota</taxon>
        <taxon>Metazoa</taxon>
        <taxon>Spiralia</taxon>
        <taxon>Lophotrochozoa</taxon>
        <taxon>Mollusca</taxon>
        <taxon>Bivalvia</taxon>
        <taxon>Autobranchia</taxon>
        <taxon>Pteriomorphia</taxon>
        <taxon>Pectinida</taxon>
        <taxon>Pectinoidea</taxon>
        <taxon>Pectinidae</taxon>
        <taxon>Argopecten</taxon>
    </lineage>
</organism>
<dbReference type="EMBL" id="EU399719">
    <property type="protein sequence ID" value="ACB29735.1"/>
    <property type="molecule type" value="mRNA"/>
</dbReference>
<dbReference type="Gene3D" id="4.10.530.10">
    <property type="entry name" value="Gamma-fibrinogen Carboxyl Terminal Fragment, domain 2"/>
    <property type="match status" value="1"/>
</dbReference>
<dbReference type="NCBIfam" id="NF040941">
    <property type="entry name" value="GGGWT_bact"/>
    <property type="match status" value="1"/>
</dbReference>
<evidence type="ECO:0000259" key="3">
    <source>
        <dbReference type="PROSITE" id="PS51406"/>
    </source>
</evidence>
<proteinExistence type="evidence at transcript level"/>
<evidence type="ECO:0000256" key="1">
    <source>
        <dbReference type="ARBA" id="ARBA00023157"/>
    </source>
</evidence>
<feature type="chain" id="PRO_5002890598" evidence="2">
    <location>
        <begin position="18"/>
        <end position="251"/>
    </location>
</feature>
<name>B9TXP0_ARGIR</name>
<dbReference type="InterPro" id="IPR050373">
    <property type="entry name" value="Fibrinogen_C-term_domain"/>
</dbReference>
<reference evidence="4" key="1">
    <citation type="journal article" date="2009" name="Fish Shellfish Immunol.">
        <title>A fibrinogen-related protein from bay scallop Argopecten irradians involved in innate immunity as pattern recognition receptor.</title>
        <authorList>
            <person name="Zhang H."/>
            <person name="Wang L."/>
            <person name="Song L."/>
            <person name="Song X."/>
            <person name="Wang B."/>
            <person name="Mu C."/>
            <person name="Zhang Y."/>
        </authorList>
    </citation>
    <scope>NUCLEOTIDE SEQUENCE</scope>
</reference>
<dbReference type="PROSITE" id="PS00514">
    <property type="entry name" value="FIBRINOGEN_C_1"/>
    <property type="match status" value="1"/>
</dbReference>
<keyword evidence="1" id="KW-1015">Disulfide bond</keyword>
<evidence type="ECO:0000256" key="2">
    <source>
        <dbReference type="SAM" id="SignalP"/>
    </source>
</evidence>